<comment type="caution">
    <text evidence="13">The sequence shown here is derived from an EMBL/GenBank/DDBJ whole genome shotgun (WGS) entry which is preliminary data.</text>
</comment>
<dbReference type="InterPro" id="IPR017452">
    <property type="entry name" value="GPCR_Rhodpsn_7TM"/>
</dbReference>
<keyword evidence="3 11" id="KW-0812">Transmembrane</keyword>
<keyword evidence="2" id="KW-1003">Cell membrane</keyword>
<dbReference type="PANTHER" id="PTHR24246:SF27">
    <property type="entry name" value="ADENOSINE RECEPTOR, ISOFORM A"/>
    <property type="match status" value="1"/>
</dbReference>
<dbReference type="OrthoDB" id="6269005at2759"/>
<dbReference type="Gene3D" id="1.20.1070.10">
    <property type="entry name" value="Rhodopsin 7-helix transmembrane proteins"/>
    <property type="match status" value="1"/>
</dbReference>
<dbReference type="AlphaFoldDB" id="A0A504YI08"/>
<evidence type="ECO:0000259" key="12">
    <source>
        <dbReference type="PROSITE" id="PS50262"/>
    </source>
</evidence>
<organism evidence="13 14">
    <name type="scientific">Fasciola gigantica</name>
    <name type="common">Giant liver fluke</name>
    <dbReference type="NCBI Taxonomy" id="46835"/>
    <lineage>
        <taxon>Eukaryota</taxon>
        <taxon>Metazoa</taxon>
        <taxon>Spiralia</taxon>
        <taxon>Lophotrochozoa</taxon>
        <taxon>Platyhelminthes</taxon>
        <taxon>Trematoda</taxon>
        <taxon>Digenea</taxon>
        <taxon>Plagiorchiida</taxon>
        <taxon>Echinostomata</taxon>
        <taxon>Echinostomatoidea</taxon>
        <taxon>Fasciolidae</taxon>
        <taxon>Fasciola</taxon>
    </lineage>
</organism>
<evidence type="ECO:0000256" key="5">
    <source>
        <dbReference type="ARBA" id="ARBA00023040"/>
    </source>
</evidence>
<feature type="compositionally biased region" description="Polar residues" evidence="10">
    <location>
        <begin position="374"/>
        <end position="385"/>
    </location>
</feature>
<comment type="subcellular location">
    <subcellularLocation>
        <location evidence="1">Cell membrane</location>
        <topology evidence="1">Multi-pass membrane protein</topology>
    </subcellularLocation>
</comment>
<evidence type="ECO:0000256" key="1">
    <source>
        <dbReference type="ARBA" id="ARBA00004651"/>
    </source>
</evidence>
<dbReference type="EMBL" id="SUNJ01013055">
    <property type="protein sequence ID" value="TPP57540.1"/>
    <property type="molecule type" value="Genomic_DNA"/>
</dbReference>
<keyword evidence="14" id="KW-1185">Reference proteome</keyword>
<dbReference type="STRING" id="46835.A0A504YI08"/>
<feature type="domain" description="G-protein coupled receptors family 1 profile" evidence="12">
    <location>
        <begin position="44"/>
        <end position="324"/>
    </location>
</feature>
<dbReference type="SUPFAM" id="SSF81321">
    <property type="entry name" value="Family A G protein-coupled receptor-like"/>
    <property type="match status" value="1"/>
</dbReference>
<keyword evidence="8" id="KW-0325">Glycoprotein</keyword>
<keyword evidence="6 11" id="KW-0472">Membrane</keyword>
<dbReference type="CDD" id="cd00637">
    <property type="entry name" value="7tm_classA_rhodopsin-like"/>
    <property type="match status" value="1"/>
</dbReference>
<evidence type="ECO:0000256" key="6">
    <source>
        <dbReference type="ARBA" id="ARBA00023136"/>
    </source>
</evidence>
<feature type="transmembrane region" description="Helical" evidence="11">
    <location>
        <begin position="265"/>
        <end position="287"/>
    </location>
</feature>
<feature type="transmembrane region" description="Helical" evidence="11">
    <location>
        <begin position="28"/>
        <end position="53"/>
    </location>
</feature>
<feature type="region of interest" description="Disordered" evidence="10">
    <location>
        <begin position="371"/>
        <end position="392"/>
    </location>
</feature>
<feature type="transmembrane region" description="Helical" evidence="11">
    <location>
        <begin position="149"/>
        <end position="170"/>
    </location>
</feature>
<sequence length="420" mass="47947">MFDAAIWIEYNETCRAIATESKCTDDEIWFSFPILTFSLLALVLNVICILIFLRQKRRSLMRLSLLLLSTSEVLFHTFICLDYSNRLFVCSQNSHTLSPLRRILIACINLGADTLLCSRNWCNVLITAARTEVVISPIRSRRIFTRRSIIAMYFSMLTIAVMLSLVRSFYDYILLCVTESNPDTEGGARGNVLLHGAHMVLPLLSDSFVSSYEAYCFFIFQVIVPVMLVLAMSSTIACYMSPCKQSEILEVSMVRRRHQMNATRTILLLAATFLSFEMPSFILVLLQHYTRLVSSEESRFRYKVAQFAADMLLTSDSIANIMIYSFKLPEFRRHLTRCCCCSCCCFARSVSEQSEVDNEFSRTNLSVLRRTDSSVKSSQQPSIARSPQPKLLGRKCPSARARLVLMHTAPEKPPDKMERF</sequence>
<accession>A0A504YI08</accession>
<keyword evidence="5" id="KW-0297">G-protein coupled receptor</keyword>
<dbReference type="PROSITE" id="PS50262">
    <property type="entry name" value="G_PROTEIN_RECEP_F1_2"/>
    <property type="match status" value="1"/>
</dbReference>
<name>A0A504YI08_FASGI</name>
<evidence type="ECO:0000256" key="7">
    <source>
        <dbReference type="ARBA" id="ARBA00023170"/>
    </source>
</evidence>
<feature type="transmembrane region" description="Helical" evidence="11">
    <location>
        <begin position="212"/>
        <end position="239"/>
    </location>
</feature>
<evidence type="ECO:0000313" key="14">
    <source>
        <dbReference type="Proteomes" id="UP000316759"/>
    </source>
</evidence>
<reference evidence="13 14" key="1">
    <citation type="submission" date="2019-04" db="EMBL/GenBank/DDBJ databases">
        <title>Annotation for the trematode Fasciola gigantica.</title>
        <authorList>
            <person name="Choi Y.-J."/>
        </authorList>
    </citation>
    <scope>NUCLEOTIDE SEQUENCE [LARGE SCALE GENOMIC DNA]</scope>
    <source>
        <strain evidence="13">Uganda_cow_1</strain>
    </source>
</reference>
<keyword evidence="9" id="KW-0807">Transducer</keyword>
<keyword evidence="4 11" id="KW-1133">Transmembrane helix</keyword>
<dbReference type="Proteomes" id="UP000316759">
    <property type="component" value="Unassembled WGS sequence"/>
</dbReference>
<dbReference type="PANTHER" id="PTHR24246">
    <property type="entry name" value="OLFACTORY RECEPTOR AND ADENOSINE RECEPTOR"/>
    <property type="match status" value="1"/>
</dbReference>
<proteinExistence type="predicted"/>
<evidence type="ECO:0000256" key="8">
    <source>
        <dbReference type="ARBA" id="ARBA00023180"/>
    </source>
</evidence>
<dbReference type="GO" id="GO:0004930">
    <property type="term" value="F:G protein-coupled receptor activity"/>
    <property type="evidence" value="ECO:0007669"/>
    <property type="project" value="UniProtKB-KW"/>
</dbReference>
<dbReference type="GO" id="GO:0005886">
    <property type="term" value="C:plasma membrane"/>
    <property type="evidence" value="ECO:0007669"/>
    <property type="project" value="UniProtKB-SubCell"/>
</dbReference>
<evidence type="ECO:0000313" key="13">
    <source>
        <dbReference type="EMBL" id="TPP57540.1"/>
    </source>
</evidence>
<evidence type="ECO:0000256" key="3">
    <source>
        <dbReference type="ARBA" id="ARBA00022692"/>
    </source>
</evidence>
<gene>
    <name evidence="13" type="ORF">FGIG_11611</name>
</gene>
<evidence type="ECO:0000256" key="10">
    <source>
        <dbReference type="SAM" id="MobiDB-lite"/>
    </source>
</evidence>
<keyword evidence="7" id="KW-0675">Receptor</keyword>
<evidence type="ECO:0000256" key="4">
    <source>
        <dbReference type="ARBA" id="ARBA00022989"/>
    </source>
</evidence>
<evidence type="ECO:0000256" key="2">
    <source>
        <dbReference type="ARBA" id="ARBA00022475"/>
    </source>
</evidence>
<protein>
    <submittedName>
        <fullName evidence="13">Rhodopsin orphan GPCR</fullName>
    </submittedName>
</protein>
<evidence type="ECO:0000256" key="11">
    <source>
        <dbReference type="SAM" id="Phobius"/>
    </source>
</evidence>
<evidence type="ECO:0000256" key="9">
    <source>
        <dbReference type="ARBA" id="ARBA00023224"/>
    </source>
</evidence>